<dbReference type="Proteomes" id="UP000091967">
    <property type="component" value="Unassembled WGS sequence"/>
</dbReference>
<feature type="compositionally biased region" description="Acidic residues" evidence="1">
    <location>
        <begin position="662"/>
        <end position="688"/>
    </location>
</feature>
<gene>
    <name evidence="3" type="ORF">FPOA_13068</name>
</gene>
<dbReference type="EMBL" id="LYXU01000108">
    <property type="protein sequence ID" value="OBS16276.1"/>
    <property type="molecule type" value="Genomic_DNA"/>
</dbReference>
<evidence type="ECO:0000259" key="2">
    <source>
        <dbReference type="Pfam" id="PF05699"/>
    </source>
</evidence>
<comment type="caution">
    <text evidence="3">The sequence shown here is derived from an EMBL/GenBank/DDBJ whole genome shotgun (WGS) entry which is preliminary data.</text>
</comment>
<evidence type="ECO:0000313" key="3">
    <source>
        <dbReference type="EMBL" id="OBS16276.1"/>
    </source>
</evidence>
<dbReference type="Pfam" id="PF05699">
    <property type="entry name" value="Dimer_Tnp_hAT"/>
    <property type="match status" value="1"/>
</dbReference>
<dbReference type="GO" id="GO:0046983">
    <property type="term" value="F:protein dimerization activity"/>
    <property type="evidence" value="ECO:0007669"/>
    <property type="project" value="InterPro"/>
</dbReference>
<feature type="region of interest" description="Disordered" evidence="1">
    <location>
        <begin position="633"/>
        <end position="695"/>
    </location>
</feature>
<dbReference type="STRING" id="36050.A0A1B8A716"/>
<accession>A0A1B8A716</accession>
<evidence type="ECO:0000313" key="4">
    <source>
        <dbReference type="Proteomes" id="UP000091967"/>
    </source>
</evidence>
<dbReference type="SUPFAM" id="SSF53098">
    <property type="entry name" value="Ribonuclease H-like"/>
    <property type="match status" value="1"/>
</dbReference>
<keyword evidence="4" id="KW-1185">Reference proteome</keyword>
<name>A0A1B8A716_FUSPO</name>
<proteinExistence type="predicted"/>
<evidence type="ECO:0000256" key="1">
    <source>
        <dbReference type="SAM" id="MobiDB-lite"/>
    </source>
</evidence>
<dbReference type="AlphaFoldDB" id="A0A1B8A716"/>
<sequence length="771" mass="87568">MQPLRRVVLPVDASISGDESQVPIRYSQIPWQLRYPRPTEPLLRSCLWCVGWRPGEWRAMLSGLSRLVFSTIFDSFIIEKFKLVQNIIAKYGIDLTDIWNFDETGFMMGIIASGMVVTGSERLGRPKSVQPGSREWITVIQAINAEGWAIEPFIIGAGQYHLGKAHCFRVVLIGLHDAKSVKSHRQTNSTNPITCPLPFGLLSHFEKAKIHYSTPEFHDSRMLHSIEMGWFVLNKYYTMSEEAPVYVAALLLDPRCRKAYLDKNWKSAWINPAIAGVRQVWEEEYNISNSVNDIDGDIVTTPEDTPVAPGKPPSQLQLLLQEMEVETAVSTDSDNLEAFINAPAIKIDCEPLEWWCRTEQRRQFPRLSRMAIDILSINPQSAEPERTFSGARTTTPKLDRHTKFWSDLGTSPVKAGGSVQALWTAGRSSPGCLDWTEPPISHTASRSAMDELIAISQARLEEEDAVRLRKGDLKEEIDRDSPWVKRLGWVRHSGSRNLINIHDAAQWIRARPATGRSTGRQEDEEAARERLLLGRFGQSFDREVERCCWRLYSVPTETLQWLNSISSVTPSGVPFGCKGKEESMSQYTSVGHRYLSFCWKAYRIGRKEAFERWAVRFTDEQWSLLRDVAEELERDRAPSSHDSGFFSGRERQAKDKDGDKDKDEDEDEDEDGDEDEYQDDDDSDDGEQGGEGLTSPLQDALDRAVFRFIVASIKTHVGGNVYTNSLLCFCAALGIKPRPMGYTEPHLYTGLLAAMVWWARLFLFKFHLDFV</sequence>
<dbReference type="InterPro" id="IPR012337">
    <property type="entry name" value="RNaseH-like_sf"/>
</dbReference>
<feature type="compositionally biased region" description="Basic and acidic residues" evidence="1">
    <location>
        <begin position="648"/>
        <end position="661"/>
    </location>
</feature>
<protein>
    <recommendedName>
        <fullName evidence="2">HAT C-terminal dimerisation domain-containing protein</fullName>
    </recommendedName>
</protein>
<organism evidence="3 4">
    <name type="scientific">Fusarium poae</name>
    <dbReference type="NCBI Taxonomy" id="36050"/>
    <lineage>
        <taxon>Eukaryota</taxon>
        <taxon>Fungi</taxon>
        <taxon>Dikarya</taxon>
        <taxon>Ascomycota</taxon>
        <taxon>Pezizomycotina</taxon>
        <taxon>Sordariomycetes</taxon>
        <taxon>Hypocreomycetidae</taxon>
        <taxon>Hypocreales</taxon>
        <taxon>Nectriaceae</taxon>
        <taxon>Fusarium</taxon>
    </lineage>
</organism>
<feature type="domain" description="HAT C-terminal dimerisation" evidence="2">
    <location>
        <begin position="337"/>
        <end position="394"/>
    </location>
</feature>
<reference evidence="3 4" key="1">
    <citation type="submission" date="2016-06" db="EMBL/GenBank/DDBJ databases">
        <title>Living apart together: crosstalk between the core and supernumerary genomes in a fungal plant pathogen.</title>
        <authorList>
            <person name="Vanheule A."/>
            <person name="Audenaert K."/>
            <person name="Warris S."/>
            <person name="Van De Geest H."/>
            <person name="Schijlen E."/>
            <person name="Hofte M."/>
            <person name="De Saeger S."/>
            <person name="Haesaert G."/>
            <person name="Waalwijk C."/>
            <person name="Van Der Lee T."/>
        </authorList>
    </citation>
    <scope>NUCLEOTIDE SEQUENCE [LARGE SCALE GENOMIC DNA]</scope>
    <source>
        <strain evidence="3 4">2516</strain>
    </source>
</reference>
<dbReference type="InterPro" id="IPR008906">
    <property type="entry name" value="HATC_C_dom"/>
</dbReference>